<reference evidence="3" key="1">
    <citation type="journal article" date="2020" name="Stud. Mycol.">
        <title>101 Dothideomycetes genomes: a test case for predicting lifestyles and emergence of pathogens.</title>
        <authorList>
            <person name="Haridas S."/>
            <person name="Albert R."/>
            <person name="Binder M."/>
            <person name="Bloem J."/>
            <person name="Labutti K."/>
            <person name="Salamov A."/>
            <person name="Andreopoulos B."/>
            <person name="Baker S."/>
            <person name="Barry K."/>
            <person name="Bills G."/>
            <person name="Bluhm B."/>
            <person name="Cannon C."/>
            <person name="Castanera R."/>
            <person name="Culley D."/>
            <person name="Daum C."/>
            <person name="Ezra D."/>
            <person name="Gonzalez J."/>
            <person name="Henrissat B."/>
            <person name="Kuo A."/>
            <person name="Liang C."/>
            <person name="Lipzen A."/>
            <person name="Lutzoni F."/>
            <person name="Magnuson J."/>
            <person name="Mondo S."/>
            <person name="Nolan M."/>
            <person name="Ohm R."/>
            <person name="Pangilinan J."/>
            <person name="Park H.-J."/>
            <person name="Ramirez L."/>
            <person name="Alfaro M."/>
            <person name="Sun H."/>
            <person name="Tritt A."/>
            <person name="Yoshinaga Y."/>
            <person name="Zwiers L.-H."/>
            <person name="Turgeon B."/>
            <person name="Goodwin S."/>
            <person name="Spatafora J."/>
            <person name="Crous P."/>
            <person name="Grigoriev I."/>
        </authorList>
    </citation>
    <scope>NUCLEOTIDE SEQUENCE</scope>
    <source>
        <strain evidence="3">CBS 125425</strain>
    </source>
</reference>
<dbReference type="AlphaFoldDB" id="A0A9P4UZR2"/>
<keyword evidence="2" id="KW-1133">Transmembrane helix</keyword>
<feature type="transmembrane region" description="Helical" evidence="2">
    <location>
        <begin position="704"/>
        <end position="726"/>
    </location>
</feature>
<dbReference type="EMBL" id="ML996200">
    <property type="protein sequence ID" value="KAF2731233.1"/>
    <property type="molecule type" value="Genomic_DNA"/>
</dbReference>
<keyword evidence="4" id="KW-1185">Reference proteome</keyword>
<evidence type="ECO:0008006" key="5">
    <source>
        <dbReference type="Google" id="ProtNLM"/>
    </source>
</evidence>
<evidence type="ECO:0000256" key="2">
    <source>
        <dbReference type="SAM" id="Phobius"/>
    </source>
</evidence>
<proteinExistence type="predicted"/>
<name>A0A9P4UZR2_9PLEO</name>
<evidence type="ECO:0000313" key="3">
    <source>
        <dbReference type="EMBL" id="KAF2731233.1"/>
    </source>
</evidence>
<feature type="region of interest" description="Disordered" evidence="1">
    <location>
        <begin position="118"/>
        <end position="171"/>
    </location>
</feature>
<evidence type="ECO:0000313" key="4">
    <source>
        <dbReference type="Proteomes" id="UP000799444"/>
    </source>
</evidence>
<evidence type="ECO:0000256" key="1">
    <source>
        <dbReference type="SAM" id="MobiDB-lite"/>
    </source>
</evidence>
<keyword evidence="2" id="KW-0472">Membrane</keyword>
<dbReference type="InterPro" id="IPR021514">
    <property type="entry name" value="DUF3176"/>
</dbReference>
<comment type="caution">
    <text evidence="3">The sequence shown here is derived from an EMBL/GenBank/DDBJ whole genome shotgun (WGS) entry which is preliminary data.</text>
</comment>
<dbReference type="OrthoDB" id="5242705at2759"/>
<gene>
    <name evidence="3" type="ORF">EJ04DRAFT_526326</name>
</gene>
<accession>A0A9P4UZR2</accession>
<feature type="transmembrane region" description="Helical" evidence="2">
    <location>
        <begin position="196"/>
        <end position="220"/>
    </location>
</feature>
<dbReference type="PANTHER" id="PTHR35394">
    <property type="entry name" value="DUF3176 DOMAIN-CONTAINING PROTEIN"/>
    <property type="match status" value="1"/>
</dbReference>
<keyword evidence="2" id="KW-0812">Transmembrane</keyword>
<dbReference type="PANTHER" id="PTHR35394:SF5">
    <property type="entry name" value="DUF3176 DOMAIN-CONTAINING PROTEIN"/>
    <property type="match status" value="1"/>
</dbReference>
<dbReference type="Pfam" id="PF11374">
    <property type="entry name" value="DUF3176"/>
    <property type="match status" value="1"/>
</dbReference>
<protein>
    <recommendedName>
        <fullName evidence="5">DUF3176 domain containing protein</fullName>
    </recommendedName>
</protein>
<organism evidence="3 4">
    <name type="scientific">Polyplosphaeria fusca</name>
    <dbReference type="NCBI Taxonomy" id="682080"/>
    <lineage>
        <taxon>Eukaryota</taxon>
        <taxon>Fungi</taxon>
        <taxon>Dikarya</taxon>
        <taxon>Ascomycota</taxon>
        <taxon>Pezizomycotina</taxon>
        <taxon>Dothideomycetes</taxon>
        <taxon>Pleosporomycetidae</taxon>
        <taxon>Pleosporales</taxon>
        <taxon>Tetraplosphaeriaceae</taxon>
        <taxon>Polyplosphaeria</taxon>
    </lineage>
</organism>
<dbReference type="Proteomes" id="UP000799444">
    <property type="component" value="Unassembled WGS sequence"/>
</dbReference>
<sequence length="807" mass="89596">MPGLPVSPYWSTNPDISIYLDTSRERNSSDHRDNSAYICTICGADSRVQPIHCVSIASPAPPSYSSIAPKAPSSKHLAVPVLTVETPQRRFSNLPPPRPALQFDPKGTTHLRFRRSIYSPVSPPTDTKESTEWGHGSSIGLGIPDVPFRPDTSPVTSKQDEGGNGTDNLPHASNLAQRIEQKLWNYSASRNVVKRWLLEIISWSLSAACMAGIMIVLFVYKDKRIPKWPLGLTLNAYISVLSKVASASLLLPVSEAIGQLKWGWFRNSRKMWDFEIFDNASRGPWGSLQLLVRTKGKTLAALGAGITLFALALDPFFQQVVEYPDAWKLQPDTGSIPRATGYVPYLSGTEYLEGMESLEADQNMIGITHHSFYDNGTLPTTFGKGIRAEVPMACPSSNCTWPQYETLAVCSECTPVADMLEFKCVNQTLDWVQAPPVDPETEQIAVPSGVSCGWYLKADEPQLMTGYNVDIDTPFSRELLLMRALPLYDVFTREQLPGYPFQLNYTRNPLAHFVVASGETVENIQRNATPIAHECLLSWCVQTIASSYSEGGYSEVINSTLRNHTVGPSPWLAEKMFDDNGVFAGTLTSYIENITLTSENGTQYMVDNNTHSRTLFLFDDILPSSYTLANTTDINDALLRYKTYKVKAPVTRNLTFNPWIYNNISAHLDQLAISMTNLMRSSISDIEMVSGPAFDLESFVDVRWGWLALPLGLLGFTLFFLMATVAQSSIKNETLGVWKTSAIAMLLYGLSDEMQKKITSSNHSDATPRTKAKETKVRWAPVGGWTFSENTLSPNWRQSRNHALAVS</sequence>